<keyword evidence="5" id="KW-0029">Amino-acid transport</keyword>
<feature type="transmembrane region" description="Helical" evidence="9">
    <location>
        <begin position="143"/>
        <end position="161"/>
    </location>
</feature>
<feature type="transmembrane region" description="Helical" evidence="9">
    <location>
        <begin position="222"/>
        <end position="255"/>
    </location>
</feature>
<evidence type="ECO:0000256" key="5">
    <source>
        <dbReference type="ARBA" id="ARBA00022970"/>
    </source>
</evidence>
<evidence type="ECO:0000313" key="10">
    <source>
        <dbReference type="EMBL" id="GBD08928.1"/>
    </source>
</evidence>
<dbReference type="PANTHER" id="PTHR11795">
    <property type="entry name" value="BRANCHED-CHAIN AMINO ACID TRANSPORT SYSTEM PERMEASE PROTEIN LIVH"/>
    <property type="match status" value="1"/>
</dbReference>
<evidence type="ECO:0000256" key="9">
    <source>
        <dbReference type="SAM" id="Phobius"/>
    </source>
</evidence>
<dbReference type="CDD" id="cd06582">
    <property type="entry name" value="TM_PBP1_LivH_like"/>
    <property type="match status" value="1"/>
</dbReference>
<dbReference type="GO" id="GO:0022857">
    <property type="term" value="F:transmembrane transporter activity"/>
    <property type="evidence" value="ECO:0007669"/>
    <property type="project" value="InterPro"/>
</dbReference>
<comment type="similarity">
    <text evidence="8">Belongs to the binding-protein-dependent transport system permease family. LivHM subfamily.</text>
</comment>
<gene>
    <name evidence="10" type="primary">livH_6</name>
    <name evidence="10" type="ORF">HRbin22_01174</name>
</gene>
<name>A0A2H5Y6F6_9CHLR</name>
<keyword evidence="6 9" id="KW-1133">Transmembrane helix</keyword>
<dbReference type="InterPro" id="IPR001851">
    <property type="entry name" value="ABC_transp_permease"/>
</dbReference>
<comment type="caution">
    <text evidence="10">The sequence shown here is derived from an EMBL/GenBank/DDBJ whole genome shotgun (WGS) entry which is preliminary data.</text>
</comment>
<keyword evidence="4 9" id="KW-0812">Transmembrane</keyword>
<dbReference type="GO" id="GO:0006865">
    <property type="term" value="P:amino acid transport"/>
    <property type="evidence" value="ECO:0007669"/>
    <property type="project" value="UniProtKB-KW"/>
</dbReference>
<evidence type="ECO:0000256" key="7">
    <source>
        <dbReference type="ARBA" id="ARBA00023136"/>
    </source>
</evidence>
<dbReference type="Pfam" id="PF02653">
    <property type="entry name" value="BPD_transp_2"/>
    <property type="match status" value="1"/>
</dbReference>
<protein>
    <submittedName>
        <fullName evidence="10">High-affinity branched-chain amino acid transport system permease protein LivH</fullName>
    </submittedName>
</protein>
<evidence type="ECO:0000256" key="1">
    <source>
        <dbReference type="ARBA" id="ARBA00004651"/>
    </source>
</evidence>
<dbReference type="EMBL" id="BEHY01000021">
    <property type="protein sequence ID" value="GBD08928.1"/>
    <property type="molecule type" value="Genomic_DNA"/>
</dbReference>
<evidence type="ECO:0000313" key="11">
    <source>
        <dbReference type="Proteomes" id="UP000236642"/>
    </source>
</evidence>
<feature type="transmembrane region" description="Helical" evidence="9">
    <location>
        <begin position="192"/>
        <end position="216"/>
    </location>
</feature>
<dbReference type="PANTHER" id="PTHR11795:SF445">
    <property type="entry name" value="AMINO ACID ABC TRANSPORTER PERMEASE PROTEIN"/>
    <property type="match status" value="1"/>
</dbReference>
<dbReference type="InterPro" id="IPR052157">
    <property type="entry name" value="BCAA_transport_permease"/>
</dbReference>
<reference evidence="11" key="1">
    <citation type="submission" date="2017-09" db="EMBL/GenBank/DDBJ databases">
        <title>Metaegenomics of thermophilic ammonia-oxidizing enrichment culture.</title>
        <authorList>
            <person name="Kato S."/>
            <person name="Suzuki K."/>
        </authorList>
    </citation>
    <scope>NUCLEOTIDE SEQUENCE [LARGE SCALE GENOMIC DNA]</scope>
</reference>
<organism evidence="10 11">
    <name type="scientific">Candidatus Thermoflexus japonica</name>
    <dbReference type="NCBI Taxonomy" id="2035417"/>
    <lineage>
        <taxon>Bacteria</taxon>
        <taxon>Bacillati</taxon>
        <taxon>Chloroflexota</taxon>
        <taxon>Thermoflexia</taxon>
        <taxon>Thermoflexales</taxon>
        <taxon>Thermoflexaceae</taxon>
        <taxon>Thermoflexus</taxon>
    </lineage>
</organism>
<evidence type="ECO:0000256" key="3">
    <source>
        <dbReference type="ARBA" id="ARBA00022475"/>
    </source>
</evidence>
<dbReference type="Proteomes" id="UP000236642">
    <property type="component" value="Unassembled WGS sequence"/>
</dbReference>
<evidence type="ECO:0000256" key="8">
    <source>
        <dbReference type="ARBA" id="ARBA00037998"/>
    </source>
</evidence>
<evidence type="ECO:0000256" key="4">
    <source>
        <dbReference type="ARBA" id="ARBA00022692"/>
    </source>
</evidence>
<feature type="transmembrane region" description="Helical" evidence="9">
    <location>
        <begin position="65"/>
        <end position="84"/>
    </location>
</feature>
<feature type="transmembrane region" description="Helical" evidence="9">
    <location>
        <begin position="96"/>
        <end position="123"/>
    </location>
</feature>
<dbReference type="AlphaFoldDB" id="A0A2H5Y6F6"/>
<accession>A0A2H5Y6F6</accession>
<sequence>MTSGLQILILGLALGGVYALMAIGLSMTYGVMRILNLSHAAFMVLGAYLAYWALQILRIDPLVSILINGPLFFIFGIILYRILFVPLAGRPRYTEATLLLSFGLALSIEGMMGALWTGIYRLANPPYATRSLAFGSFYIPEGQMYATAASLWILTALWGFLQKTRFGRAIRATMQNRTAAQIVGVNVERISALAFGLGMASAGISGSLLSFLFPFFPGKHWQWISILLSLVVLGGMGSLIGTVVGALMLAVASVYVSSILGPTWSPATFYAALFLVLMIRPQGLFGKREV</sequence>
<dbReference type="GO" id="GO:0005886">
    <property type="term" value="C:plasma membrane"/>
    <property type="evidence" value="ECO:0007669"/>
    <property type="project" value="UniProtKB-SubCell"/>
</dbReference>
<evidence type="ECO:0000256" key="2">
    <source>
        <dbReference type="ARBA" id="ARBA00022448"/>
    </source>
</evidence>
<feature type="transmembrane region" description="Helical" evidence="9">
    <location>
        <begin position="6"/>
        <end position="27"/>
    </location>
</feature>
<comment type="subcellular location">
    <subcellularLocation>
        <location evidence="1">Cell membrane</location>
        <topology evidence="1">Multi-pass membrane protein</topology>
    </subcellularLocation>
</comment>
<evidence type="ECO:0000256" key="6">
    <source>
        <dbReference type="ARBA" id="ARBA00022989"/>
    </source>
</evidence>
<keyword evidence="2" id="KW-0813">Transport</keyword>
<keyword evidence="7 9" id="KW-0472">Membrane</keyword>
<proteinExistence type="inferred from homology"/>
<feature type="transmembrane region" description="Helical" evidence="9">
    <location>
        <begin position="34"/>
        <end position="53"/>
    </location>
</feature>
<keyword evidence="3" id="KW-1003">Cell membrane</keyword>